<feature type="signal peptide" evidence="1">
    <location>
        <begin position="1"/>
        <end position="18"/>
    </location>
</feature>
<dbReference type="PANTHER" id="PTHR34389:SF2">
    <property type="entry name" value="L-RHAMNOSE MUTAROTASE"/>
    <property type="match status" value="1"/>
</dbReference>
<dbReference type="EMBL" id="CAAHFH010000001">
    <property type="protein sequence ID" value="VGO18206.1"/>
    <property type="molecule type" value="Genomic_DNA"/>
</dbReference>
<dbReference type="Pfam" id="PF05336">
    <property type="entry name" value="rhaM"/>
    <property type="match status" value="1"/>
</dbReference>
<dbReference type="InterPro" id="IPR008000">
    <property type="entry name" value="Rham/fucose_mutarotase"/>
</dbReference>
<accession>A0A6C2UG67</accession>
<gene>
    <name evidence="2" type="primary">rhaM_1</name>
    <name evidence="2" type="ORF">SCARR_00257</name>
</gene>
<dbReference type="Proteomes" id="UP000346198">
    <property type="component" value="Unassembled WGS sequence"/>
</dbReference>
<organism evidence="2 3">
    <name type="scientific">Pontiella sulfatireligans</name>
    <dbReference type="NCBI Taxonomy" id="2750658"/>
    <lineage>
        <taxon>Bacteria</taxon>
        <taxon>Pseudomonadati</taxon>
        <taxon>Kiritimatiellota</taxon>
        <taxon>Kiritimatiellia</taxon>
        <taxon>Kiritimatiellales</taxon>
        <taxon>Pontiellaceae</taxon>
        <taxon>Pontiella</taxon>
    </lineage>
</organism>
<dbReference type="SUPFAM" id="SSF54909">
    <property type="entry name" value="Dimeric alpha+beta barrel"/>
    <property type="match status" value="1"/>
</dbReference>
<sequence length="253" mass="28800">MKSLLAAALALLALPVFAFSPYESYLQSGKQTHVGLIAVAKDGKTEELASALKTLNEKKAAKAFKKADITNLSTYSKELQGKTWVMVYFDYDGDNYLEAVQDFESVKATQTLEALVAPHPRAKRYGDVWLQMEWINYIHGAKPIDDPDRLAMVTRVKPEREQEYRMLHQSVWPGVTDQMARGNYHNFSIYFVEMGDELFEFFYVEYVGTDAEKDGKANKADPFNQRWWKITDACQDPLPDADGVWSKMDGISK</sequence>
<proteinExistence type="predicted"/>
<evidence type="ECO:0000256" key="1">
    <source>
        <dbReference type="SAM" id="SignalP"/>
    </source>
</evidence>
<dbReference type="GO" id="GO:0016857">
    <property type="term" value="F:racemase and epimerase activity, acting on carbohydrates and derivatives"/>
    <property type="evidence" value="ECO:0007669"/>
    <property type="project" value="InterPro"/>
</dbReference>
<dbReference type="Gene3D" id="3.30.70.100">
    <property type="match status" value="1"/>
</dbReference>
<reference evidence="2 3" key="1">
    <citation type="submission" date="2019-04" db="EMBL/GenBank/DDBJ databases">
        <authorList>
            <person name="Van Vliet M D."/>
        </authorList>
    </citation>
    <scope>NUCLEOTIDE SEQUENCE [LARGE SCALE GENOMIC DNA]</scope>
    <source>
        <strain evidence="2 3">F21</strain>
    </source>
</reference>
<dbReference type="InterPro" id="IPR011008">
    <property type="entry name" value="Dimeric_a/b-barrel"/>
</dbReference>
<evidence type="ECO:0000313" key="2">
    <source>
        <dbReference type="EMBL" id="VGO18206.1"/>
    </source>
</evidence>
<dbReference type="AlphaFoldDB" id="A0A6C2UG67"/>
<protein>
    <submittedName>
        <fullName evidence="2">L-rhamnose mutarotase</fullName>
    </submittedName>
</protein>
<dbReference type="RefSeq" id="WP_222846125.1">
    <property type="nucleotide sequence ID" value="NZ_CAAHFH010000001.1"/>
</dbReference>
<name>A0A6C2UG67_9BACT</name>
<feature type="chain" id="PRO_5025590370" evidence="1">
    <location>
        <begin position="19"/>
        <end position="253"/>
    </location>
</feature>
<keyword evidence="1" id="KW-0732">Signal</keyword>
<evidence type="ECO:0000313" key="3">
    <source>
        <dbReference type="Proteomes" id="UP000346198"/>
    </source>
</evidence>
<keyword evidence="3" id="KW-1185">Reference proteome</keyword>
<dbReference type="PANTHER" id="PTHR34389">
    <property type="entry name" value="L-RHAMNOSE MUTAROTASE"/>
    <property type="match status" value="1"/>
</dbReference>